<sequence>MNGHIFGGWILSQMDIAAGIAAGVRAKGPVATIAIDGMKFLRPILLGDLLSVYADVRRVGNTSLTIDVEVMVQRRGTMEEMVVTQGVFVFVAIGEDGRPRPVPKE</sequence>
<evidence type="ECO:0000313" key="6">
    <source>
        <dbReference type="Proteomes" id="UP000298714"/>
    </source>
</evidence>
<dbReference type="PANTHER" id="PTHR11049:SF5">
    <property type="entry name" value="ACYL-COA THIOESTER HYDROLASE YCIA"/>
    <property type="match status" value="1"/>
</dbReference>
<dbReference type="SUPFAM" id="SSF54637">
    <property type="entry name" value="Thioesterase/thiol ester dehydrase-isomerase"/>
    <property type="match status" value="1"/>
</dbReference>
<dbReference type="InterPro" id="IPR040170">
    <property type="entry name" value="Cytosol_ACT"/>
</dbReference>
<keyword evidence="2 3" id="KW-0378">Hydrolase</keyword>
<dbReference type="InterPro" id="IPR006683">
    <property type="entry name" value="Thioestr_dom"/>
</dbReference>
<evidence type="ECO:0000256" key="1">
    <source>
        <dbReference type="ARBA" id="ARBA00010458"/>
    </source>
</evidence>
<dbReference type="PROSITE" id="PS51770">
    <property type="entry name" value="HOTDOG_ACOT"/>
    <property type="match status" value="1"/>
</dbReference>
<dbReference type="AlphaFoldDB" id="A0A4D7C7J2"/>
<dbReference type="PANTHER" id="PTHR11049">
    <property type="entry name" value="ACYL COENZYME A THIOESTER HYDROLASE"/>
    <property type="match status" value="1"/>
</dbReference>
<dbReference type="Pfam" id="PF03061">
    <property type="entry name" value="4HBT"/>
    <property type="match status" value="1"/>
</dbReference>
<dbReference type="GO" id="GO:0009062">
    <property type="term" value="P:fatty acid catabolic process"/>
    <property type="evidence" value="ECO:0007669"/>
    <property type="project" value="TreeGrafter"/>
</dbReference>
<dbReference type="GO" id="GO:0006637">
    <property type="term" value="P:acyl-CoA metabolic process"/>
    <property type="evidence" value="ECO:0007669"/>
    <property type="project" value="TreeGrafter"/>
</dbReference>
<feature type="domain" description="HotDog ACOT-type" evidence="4">
    <location>
        <begin position="1"/>
        <end position="96"/>
    </location>
</feature>
<gene>
    <name evidence="5" type="ORF">E6W36_05500</name>
</gene>
<evidence type="ECO:0000259" key="4">
    <source>
        <dbReference type="PROSITE" id="PS51770"/>
    </source>
</evidence>
<dbReference type="EMBL" id="CP039704">
    <property type="protein sequence ID" value="QCI79208.1"/>
    <property type="molecule type" value="Genomic_DNA"/>
</dbReference>
<protein>
    <submittedName>
        <fullName evidence="5">Acyl-CoA thioesterase</fullName>
    </submittedName>
</protein>
<accession>A0A4D7C7J2</accession>
<evidence type="ECO:0000313" key="5">
    <source>
        <dbReference type="EMBL" id="QCI79208.1"/>
    </source>
</evidence>
<comment type="similarity">
    <text evidence="1">Belongs to the acyl coenzyme A hydrolase family.</text>
</comment>
<dbReference type="CDD" id="cd03442">
    <property type="entry name" value="BFIT_BACH"/>
    <property type="match status" value="1"/>
</dbReference>
<dbReference type="KEGG" id="hgn:E6W36_05500"/>
<evidence type="ECO:0000256" key="3">
    <source>
        <dbReference type="PROSITE-ProRule" id="PRU01106"/>
    </source>
</evidence>
<name>A0A4D7C7J2_9SPHN</name>
<dbReference type="Gene3D" id="3.10.129.10">
    <property type="entry name" value="Hotdog Thioesterase"/>
    <property type="match status" value="1"/>
</dbReference>
<proteinExistence type="inferred from homology"/>
<dbReference type="GO" id="GO:0005829">
    <property type="term" value="C:cytosol"/>
    <property type="evidence" value="ECO:0007669"/>
    <property type="project" value="TreeGrafter"/>
</dbReference>
<keyword evidence="6" id="KW-1185">Reference proteome</keyword>
<dbReference type="Proteomes" id="UP000298714">
    <property type="component" value="Chromosome"/>
</dbReference>
<evidence type="ECO:0000256" key="2">
    <source>
        <dbReference type="ARBA" id="ARBA00022801"/>
    </source>
</evidence>
<dbReference type="InterPro" id="IPR029069">
    <property type="entry name" value="HotDog_dom_sf"/>
</dbReference>
<reference evidence="6" key="1">
    <citation type="submission" date="2019-04" db="EMBL/GenBank/DDBJ databases">
        <title>Complete genome sequence of Sphingomonas sp. W1-2-3.</title>
        <authorList>
            <person name="Im W.T."/>
        </authorList>
    </citation>
    <scope>NUCLEOTIDE SEQUENCE [LARGE SCALE GENOMIC DNA]</scope>
    <source>
        <strain evidence="6">W1-2-3</strain>
    </source>
</reference>
<organism evidence="5 6">
    <name type="scientific">Hankyongella ginsenosidimutans</name>
    <dbReference type="NCBI Taxonomy" id="1763828"/>
    <lineage>
        <taxon>Bacteria</taxon>
        <taxon>Pseudomonadati</taxon>
        <taxon>Pseudomonadota</taxon>
        <taxon>Alphaproteobacteria</taxon>
        <taxon>Sphingomonadales</taxon>
        <taxon>Sphingomonadaceae</taxon>
        <taxon>Hankyongella</taxon>
    </lineage>
</organism>
<dbReference type="InterPro" id="IPR033120">
    <property type="entry name" value="HOTDOG_ACOT"/>
</dbReference>
<dbReference type="RefSeq" id="WP_222874034.1">
    <property type="nucleotide sequence ID" value="NZ_CP039704.1"/>
</dbReference>
<dbReference type="GO" id="GO:0052816">
    <property type="term" value="F:long-chain fatty acyl-CoA hydrolase activity"/>
    <property type="evidence" value="ECO:0007669"/>
    <property type="project" value="TreeGrafter"/>
</dbReference>